<feature type="non-terminal residue" evidence="3">
    <location>
        <position position="140"/>
    </location>
</feature>
<dbReference type="GO" id="GO:0003682">
    <property type="term" value="F:chromatin binding"/>
    <property type="evidence" value="ECO:0007669"/>
    <property type="project" value="TreeGrafter"/>
</dbReference>
<dbReference type="GO" id="GO:0008278">
    <property type="term" value="C:cohesin complex"/>
    <property type="evidence" value="ECO:0007669"/>
    <property type="project" value="TreeGrafter"/>
</dbReference>
<sequence length="140" mass="15398">MGMTVNANADVSEKAIRLITVISKTYSVLTTRDVEIIYQMVYAADGRCAAAAAEFLSERLFVIHSGASIDSPKKTAAGKNRRPNTPLIKDLVDFVIESDLPNHAEYLVDAMIDIQPLMKDWATMTELLLEDPGPEEQALT</sequence>
<dbReference type="PANTHER" id="PTHR11199:SF0">
    <property type="entry name" value="LD34181P-RELATED"/>
    <property type="match status" value="1"/>
</dbReference>
<dbReference type="GO" id="GO:0000785">
    <property type="term" value="C:chromatin"/>
    <property type="evidence" value="ECO:0007669"/>
    <property type="project" value="TreeGrafter"/>
</dbReference>
<name>A0A8J2LAS1_9HEXA</name>
<proteinExistence type="inferred from homology"/>
<dbReference type="EMBL" id="CAJVCH010547260">
    <property type="protein sequence ID" value="CAG7828385.1"/>
    <property type="molecule type" value="Genomic_DNA"/>
</dbReference>
<accession>A0A8J2LAS1</accession>
<dbReference type="AlphaFoldDB" id="A0A8J2LAS1"/>
<dbReference type="Pfam" id="PF24571">
    <property type="entry name" value="HEAT_SCC3-SA"/>
    <property type="match status" value="1"/>
</dbReference>
<gene>
    <name evidence="3" type="ORF">AFUS01_LOCUS38315</name>
</gene>
<dbReference type="GO" id="GO:0005634">
    <property type="term" value="C:nucleus"/>
    <property type="evidence" value="ECO:0007669"/>
    <property type="project" value="TreeGrafter"/>
</dbReference>
<feature type="domain" description="Cohesin subunit SCC3/SA HEAT-repeats" evidence="2">
    <location>
        <begin position="106"/>
        <end position="139"/>
    </location>
</feature>
<dbReference type="GO" id="GO:0007062">
    <property type="term" value="P:sister chromatid cohesion"/>
    <property type="evidence" value="ECO:0007669"/>
    <property type="project" value="TreeGrafter"/>
</dbReference>
<comment type="similarity">
    <text evidence="1">Belongs to the SCC3 family.</text>
</comment>
<keyword evidence="4" id="KW-1185">Reference proteome</keyword>
<dbReference type="Proteomes" id="UP000708208">
    <property type="component" value="Unassembled WGS sequence"/>
</dbReference>
<dbReference type="PANTHER" id="PTHR11199">
    <property type="entry name" value="STROMAL ANTIGEN"/>
    <property type="match status" value="1"/>
</dbReference>
<dbReference type="InterPro" id="IPR056396">
    <property type="entry name" value="HEAT_SCC3-SA"/>
</dbReference>
<evidence type="ECO:0000313" key="3">
    <source>
        <dbReference type="EMBL" id="CAG7828385.1"/>
    </source>
</evidence>
<evidence type="ECO:0000259" key="2">
    <source>
        <dbReference type="Pfam" id="PF24571"/>
    </source>
</evidence>
<comment type="caution">
    <text evidence="3">The sequence shown here is derived from an EMBL/GenBank/DDBJ whole genome shotgun (WGS) entry which is preliminary data.</text>
</comment>
<reference evidence="3" key="1">
    <citation type="submission" date="2021-06" db="EMBL/GenBank/DDBJ databases">
        <authorList>
            <person name="Hodson N. C."/>
            <person name="Mongue J. A."/>
            <person name="Jaron S. K."/>
        </authorList>
    </citation>
    <scope>NUCLEOTIDE SEQUENCE</scope>
</reference>
<dbReference type="OrthoDB" id="498590at2759"/>
<protein>
    <recommendedName>
        <fullName evidence="2">Cohesin subunit SCC3/SA HEAT-repeats domain-containing protein</fullName>
    </recommendedName>
</protein>
<evidence type="ECO:0000256" key="1">
    <source>
        <dbReference type="ARBA" id="ARBA00005486"/>
    </source>
</evidence>
<evidence type="ECO:0000313" key="4">
    <source>
        <dbReference type="Proteomes" id="UP000708208"/>
    </source>
</evidence>
<dbReference type="InterPro" id="IPR039662">
    <property type="entry name" value="Cohesin_Scc3/SA"/>
</dbReference>
<organism evidence="3 4">
    <name type="scientific">Allacma fusca</name>
    <dbReference type="NCBI Taxonomy" id="39272"/>
    <lineage>
        <taxon>Eukaryota</taxon>
        <taxon>Metazoa</taxon>
        <taxon>Ecdysozoa</taxon>
        <taxon>Arthropoda</taxon>
        <taxon>Hexapoda</taxon>
        <taxon>Collembola</taxon>
        <taxon>Symphypleona</taxon>
        <taxon>Sminthuridae</taxon>
        <taxon>Allacma</taxon>
    </lineage>
</organism>